<comment type="caution">
    <text evidence="4">The sequence shown here is derived from an EMBL/GenBank/DDBJ whole genome shotgun (WGS) entry which is preliminary data.</text>
</comment>
<name>A0A5C6B5S8_9PLAN</name>
<dbReference type="InterPro" id="IPR000182">
    <property type="entry name" value="GNAT_dom"/>
</dbReference>
<dbReference type="EMBL" id="SJPP01000003">
    <property type="protein sequence ID" value="TWU06932.1"/>
    <property type="molecule type" value="Genomic_DNA"/>
</dbReference>
<feature type="domain" description="N-acetyltransferase" evidence="3">
    <location>
        <begin position="38"/>
        <end position="214"/>
    </location>
</feature>
<dbReference type="CDD" id="cd04301">
    <property type="entry name" value="NAT_SF"/>
    <property type="match status" value="1"/>
</dbReference>
<keyword evidence="5" id="KW-1185">Reference proteome</keyword>
<dbReference type="SUPFAM" id="SSF55729">
    <property type="entry name" value="Acyl-CoA N-acyltransferases (Nat)"/>
    <property type="match status" value="2"/>
</dbReference>
<proteinExistence type="predicted"/>
<dbReference type="PANTHER" id="PTHR43072:SF23">
    <property type="entry name" value="UPF0039 PROTEIN C11D3.02C"/>
    <property type="match status" value="1"/>
</dbReference>
<dbReference type="InterPro" id="IPR016181">
    <property type="entry name" value="Acyl_CoA_acyltransferase"/>
</dbReference>
<evidence type="ECO:0000313" key="4">
    <source>
        <dbReference type="EMBL" id="TWU06932.1"/>
    </source>
</evidence>
<dbReference type="GO" id="GO:0016747">
    <property type="term" value="F:acyltransferase activity, transferring groups other than amino-acyl groups"/>
    <property type="evidence" value="ECO:0007669"/>
    <property type="project" value="InterPro"/>
</dbReference>
<dbReference type="Gene3D" id="3.40.630.30">
    <property type="match status" value="1"/>
</dbReference>
<dbReference type="Proteomes" id="UP000320735">
    <property type="component" value="Unassembled WGS sequence"/>
</dbReference>
<dbReference type="OrthoDB" id="241885at2"/>
<evidence type="ECO:0000259" key="3">
    <source>
        <dbReference type="PROSITE" id="PS51186"/>
    </source>
</evidence>
<protein>
    <submittedName>
        <fullName evidence="4">Putative acetyltransferase</fullName>
    </submittedName>
</protein>
<dbReference type="PANTHER" id="PTHR43072">
    <property type="entry name" value="N-ACETYLTRANSFERASE"/>
    <property type="match status" value="1"/>
</dbReference>
<dbReference type="AlphaFoldDB" id="A0A5C6B5S8"/>
<keyword evidence="1 4" id="KW-0808">Transferase</keyword>
<sequence length="352" mass="40157">MTTKVTANCCITDWIPPVSGVRKHVWVRRPMVGKIALIEYRPFRNSDPPRLVNLWNACEMGRGAVHGITCDILDALVFAEPYWDRHGLIVAIDEGELMGFVHAGFGPNESESALDFTTGVISMVMVHPRYYRQGIGRELMRRAEEYLRTKGAVRFQAGESPERNPFYLGLYGGSNSPGFLESDPAAAPFLTKLGYEPKRRILVYHKDIREKNDPFDVRMVAIRRAMELIVTNQPAHATWWWMTRQGRFDSIRFILRPKQGGDPVAELSCWGLDLIAMTWQERAVGFTHLIVSDNERKKGYGKTVVVEAIRRLREEMVTKVELQVEDDNEVIISLVESSKFQQADVGIIYEKL</sequence>
<dbReference type="Pfam" id="PF00583">
    <property type="entry name" value="Acetyltransf_1"/>
    <property type="match status" value="2"/>
</dbReference>
<evidence type="ECO:0000256" key="2">
    <source>
        <dbReference type="ARBA" id="ARBA00023315"/>
    </source>
</evidence>
<feature type="domain" description="N-acetyltransferase" evidence="3">
    <location>
        <begin position="215"/>
        <end position="352"/>
    </location>
</feature>
<reference evidence="4 5" key="1">
    <citation type="submission" date="2019-02" db="EMBL/GenBank/DDBJ databases">
        <title>Deep-cultivation of Planctomycetes and their phenomic and genomic characterization uncovers novel biology.</title>
        <authorList>
            <person name="Wiegand S."/>
            <person name="Jogler M."/>
            <person name="Boedeker C."/>
            <person name="Pinto D."/>
            <person name="Vollmers J."/>
            <person name="Rivas-Marin E."/>
            <person name="Kohn T."/>
            <person name="Peeters S.H."/>
            <person name="Heuer A."/>
            <person name="Rast P."/>
            <person name="Oberbeckmann S."/>
            <person name="Bunk B."/>
            <person name="Jeske O."/>
            <person name="Meyerdierks A."/>
            <person name="Storesund J.E."/>
            <person name="Kallscheuer N."/>
            <person name="Luecker S."/>
            <person name="Lage O.M."/>
            <person name="Pohl T."/>
            <person name="Merkel B.J."/>
            <person name="Hornburger P."/>
            <person name="Mueller R.-W."/>
            <person name="Bruemmer F."/>
            <person name="Labrenz M."/>
            <person name="Spormann A.M."/>
            <person name="Op Den Camp H."/>
            <person name="Overmann J."/>
            <person name="Amann R."/>
            <person name="Jetten M.S.M."/>
            <person name="Mascher T."/>
            <person name="Medema M.H."/>
            <person name="Devos D.P."/>
            <person name="Kaster A.-K."/>
            <person name="Ovreas L."/>
            <person name="Rohde M."/>
            <person name="Galperin M.Y."/>
            <person name="Jogler C."/>
        </authorList>
    </citation>
    <scope>NUCLEOTIDE SEQUENCE [LARGE SCALE GENOMIC DNA]</scope>
    <source>
        <strain evidence="4 5">CA54</strain>
    </source>
</reference>
<organism evidence="4 5">
    <name type="scientific">Symmachiella macrocystis</name>
    <dbReference type="NCBI Taxonomy" id="2527985"/>
    <lineage>
        <taxon>Bacteria</taxon>
        <taxon>Pseudomonadati</taxon>
        <taxon>Planctomycetota</taxon>
        <taxon>Planctomycetia</taxon>
        <taxon>Planctomycetales</taxon>
        <taxon>Planctomycetaceae</taxon>
        <taxon>Symmachiella</taxon>
    </lineage>
</organism>
<keyword evidence="2" id="KW-0012">Acyltransferase</keyword>
<accession>A0A5C6B5S8</accession>
<evidence type="ECO:0000313" key="5">
    <source>
        <dbReference type="Proteomes" id="UP000320735"/>
    </source>
</evidence>
<dbReference type="PROSITE" id="PS51186">
    <property type="entry name" value="GNAT"/>
    <property type="match status" value="2"/>
</dbReference>
<gene>
    <name evidence="4" type="ORF">CA54_53350</name>
</gene>
<evidence type="ECO:0000256" key="1">
    <source>
        <dbReference type="ARBA" id="ARBA00022679"/>
    </source>
</evidence>